<dbReference type="PANTHER" id="PTHR47723:SF23">
    <property type="entry name" value="REVERSE TRANSCRIPTASE-LIKE PROTEIN"/>
    <property type="match status" value="1"/>
</dbReference>
<dbReference type="FunFam" id="3.30.420.10:FF:000076">
    <property type="entry name" value="RBR-type E3 ubiquitin transferase"/>
    <property type="match status" value="1"/>
</dbReference>
<dbReference type="PANTHER" id="PTHR47723">
    <property type="entry name" value="OS05G0353850 PROTEIN"/>
    <property type="match status" value="1"/>
</dbReference>
<dbReference type="Pfam" id="PF13456">
    <property type="entry name" value="RVT_3"/>
    <property type="match status" value="1"/>
</dbReference>
<feature type="domain" description="RNase H type-1" evidence="1">
    <location>
        <begin position="231"/>
        <end position="352"/>
    </location>
</feature>
<proteinExistence type="predicted"/>
<protein>
    <submittedName>
        <fullName evidence="2">Ribonuclease H domain</fullName>
    </submittedName>
</protein>
<evidence type="ECO:0000313" key="2">
    <source>
        <dbReference type="EMBL" id="KAK6917444.1"/>
    </source>
</evidence>
<dbReference type="AlphaFoldDB" id="A0AAN8YWA6"/>
<dbReference type="InterPro" id="IPR002156">
    <property type="entry name" value="RNaseH_domain"/>
</dbReference>
<dbReference type="InterPro" id="IPR044730">
    <property type="entry name" value="RNase_H-like_dom_plant"/>
</dbReference>
<evidence type="ECO:0000313" key="3">
    <source>
        <dbReference type="Proteomes" id="UP001370490"/>
    </source>
</evidence>
<evidence type="ECO:0000259" key="1">
    <source>
        <dbReference type="Pfam" id="PF13456"/>
    </source>
</evidence>
<reference evidence="2 3" key="1">
    <citation type="submission" date="2023-12" db="EMBL/GenBank/DDBJ databases">
        <title>A high-quality genome assembly for Dillenia turbinata (Dilleniales).</title>
        <authorList>
            <person name="Chanderbali A."/>
        </authorList>
    </citation>
    <scope>NUCLEOTIDE SEQUENCE [LARGE SCALE GENOMIC DNA]</scope>
    <source>
        <strain evidence="2">LSX21</strain>
        <tissue evidence="2">Leaf</tissue>
    </source>
</reference>
<keyword evidence="3" id="KW-1185">Reference proteome</keyword>
<dbReference type="InterPro" id="IPR036397">
    <property type="entry name" value="RNaseH_sf"/>
</dbReference>
<dbReference type="InterPro" id="IPR053151">
    <property type="entry name" value="RNase_H-like"/>
</dbReference>
<name>A0AAN8YWA6_9MAGN</name>
<dbReference type="CDD" id="cd06222">
    <property type="entry name" value="RNase_H_like"/>
    <property type="match status" value="1"/>
</dbReference>
<dbReference type="InterPro" id="IPR012337">
    <property type="entry name" value="RNaseH-like_sf"/>
</dbReference>
<dbReference type="Gene3D" id="3.30.420.10">
    <property type="entry name" value="Ribonuclease H-like superfamily/Ribonuclease H"/>
    <property type="match status" value="1"/>
</dbReference>
<dbReference type="GO" id="GO:0004523">
    <property type="term" value="F:RNA-DNA hybrid ribonuclease activity"/>
    <property type="evidence" value="ECO:0007669"/>
    <property type="project" value="InterPro"/>
</dbReference>
<dbReference type="SUPFAM" id="SSF53098">
    <property type="entry name" value="Ribonuclease H-like"/>
    <property type="match status" value="1"/>
</dbReference>
<dbReference type="GO" id="GO:0003676">
    <property type="term" value="F:nucleic acid binding"/>
    <property type="evidence" value="ECO:0007669"/>
    <property type="project" value="InterPro"/>
</dbReference>
<dbReference type="Proteomes" id="UP001370490">
    <property type="component" value="Unassembled WGS sequence"/>
</dbReference>
<organism evidence="2 3">
    <name type="scientific">Dillenia turbinata</name>
    <dbReference type="NCBI Taxonomy" id="194707"/>
    <lineage>
        <taxon>Eukaryota</taxon>
        <taxon>Viridiplantae</taxon>
        <taxon>Streptophyta</taxon>
        <taxon>Embryophyta</taxon>
        <taxon>Tracheophyta</taxon>
        <taxon>Spermatophyta</taxon>
        <taxon>Magnoliopsida</taxon>
        <taxon>eudicotyledons</taxon>
        <taxon>Gunneridae</taxon>
        <taxon>Pentapetalae</taxon>
        <taxon>Dilleniales</taxon>
        <taxon>Dilleniaceae</taxon>
        <taxon>Dillenia</taxon>
    </lineage>
</organism>
<comment type="caution">
    <text evidence="2">The sequence shown here is derived from an EMBL/GenBank/DDBJ whole genome shotgun (WGS) entry which is preliminary data.</text>
</comment>
<gene>
    <name evidence="2" type="ORF">RJ641_018195</name>
</gene>
<sequence>MLIVVRKVGIGPFARICAIVACFGVADVHEQVAEDKEKHEERLSNKQLHLQNIDCAPDLYLIYVLTLSIFSGFLFENTGTHQLDTWQKSYKIKLLLLLTKIAKIYTWYFYRYRLVLIAMDSSSHSMPEVRVSRGPFAGNRSRAKCIGKFAHLISSGRNIFRGSTLTGYGYWQSCLLDYVSLILLGSVVEQVILRCQRAIKNPVLGLLLKHCHNETIQVAWERPKMGWTKLNFDGSSKGRLGKASIGGVFRDHNAEFLLGYAESIGRKSSTVAELIALRRGLELVLENGWRDIWFEGDAKTLVEIIVQRRRAKCIEVQRQVSQINLMLPEVKNCIVTHIHREGNRAADKFAQMGHRLKTPRIWRHVCPDEVLPIVLDDAEGKIILRKR</sequence>
<dbReference type="EMBL" id="JBAMMX010000023">
    <property type="protein sequence ID" value="KAK6917444.1"/>
    <property type="molecule type" value="Genomic_DNA"/>
</dbReference>
<accession>A0AAN8YWA6</accession>